<dbReference type="InParanoid" id="A0A7M7M6C0"/>
<dbReference type="Pfam" id="PF13831">
    <property type="entry name" value="PHD_2"/>
    <property type="match status" value="1"/>
</dbReference>
<evidence type="ECO:0000259" key="11">
    <source>
        <dbReference type="PROSITE" id="PS50016"/>
    </source>
</evidence>
<dbReference type="FunFam" id="3.30.40.10:FF:000042">
    <property type="entry name" value="protein AF-10 isoform X1"/>
    <property type="match status" value="1"/>
</dbReference>
<feature type="compositionally biased region" description="Low complexity" evidence="10">
    <location>
        <begin position="821"/>
        <end position="832"/>
    </location>
</feature>
<dbReference type="Pfam" id="PF13832">
    <property type="entry name" value="zf-HC5HC2H_2"/>
    <property type="match status" value="1"/>
</dbReference>
<organism evidence="13 14">
    <name type="scientific">Varroa destructor</name>
    <name type="common">Honeybee mite</name>
    <dbReference type="NCBI Taxonomy" id="109461"/>
    <lineage>
        <taxon>Eukaryota</taxon>
        <taxon>Metazoa</taxon>
        <taxon>Ecdysozoa</taxon>
        <taxon>Arthropoda</taxon>
        <taxon>Chelicerata</taxon>
        <taxon>Arachnida</taxon>
        <taxon>Acari</taxon>
        <taxon>Parasitiformes</taxon>
        <taxon>Mesostigmata</taxon>
        <taxon>Gamasina</taxon>
        <taxon>Dermanyssoidea</taxon>
        <taxon>Varroidae</taxon>
        <taxon>Varroa</taxon>
    </lineage>
</organism>
<dbReference type="RefSeq" id="XP_022652741.1">
    <property type="nucleotide sequence ID" value="XM_022797006.1"/>
</dbReference>
<dbReference type="GO" id="GO:0042393">
    <property type="term" value="F:histone binding"/>
    <property type="evidence" value="ECO:0007669"/>
    <property type="project" value="UniProtKB-ARBA"/>
</dbReference>
<keyword evidence="4" id="KW-0677">Repeat</keyword>
<protein>
    <recommendedName>
        <fullName evidence="15">Protein AF-10</fullName>
    </recommendedName>
</protein>
<feature type="domain" description="PHD-type" evidence="12">
    <location>
        <begin position="62"/>
        <end position="180"/>
    </location>
</feature>
<dbReference type="GO" id="GO:0031491">
    <property type="term" value="F:nucleosome binding"/>
    <property type="evidence" value="ECO:0007669"/>
    <property type="project" value="TreeGrafter"/>
</dbReference>
<keyword evidence="5 8" id="KW-0863">Zinc-finger</keyword>
<dbReference type="OMA" id="MEPIMLE"/>
<dbReference type="PANTHER" id="PTHR13793:SF164">
    <property type="entry name" value="ALHAMBRA, ISOFORM P"/>
    <property type="match status" value="1"/>
</dbReference>
<feature type="compositionally biased region" description="Low complexity" evidence="10">
    <location>
        <begin position="285"/>
        <end position="309"/>
    </location>
</feature>
<evidence type="ECO:0000313" key="13">
    <source>
        <dbReference type="EnsemblMetazoa" id="XP_022652739"/>
    </source>
</evidence>
<dbReference type="PROSITE" id="PS51805">
    <property type="entry name" value="EPHD"/>
    <property type="match status" value="1"/>
</dbReference>
<dbReference type="InterPro" id="IPR034732">
    <property type="entry name" value="EPHD"/>
</dbReference>
<dbReference type="GO" id="GO:0006357">
    <property type="term" value="P:regulation of transcription by RNA polymerase II"/>
    <property type="evidence" value="ECO:0007669"/>
    <property type="project" value="TreeGrafter"/>
</dbReference>
<dbReference type="OrthoDB" id="20839at2759"/>
<dbReference type="RefSeq" id="XP_022652739.1">
    <property type="nucleotide sequence ID" value="XM_022797004.1"/>
</dbReference>
<feature type="compositionally biased region" description="Acidic residues" evidence="10">
    <location>
        <begin position="311"/>
        <end position="320"/>
    </location>
</feature>
<evidence type="ECO:0000256" key="1">
    <source>
        <dbReference type="ARBA" id="ARBA00004123"/>
    </source>
</evidence>
<evidence type="ECO:0000256" key="3">
    <source>
        <dbReference type="ARBA" id="ARBA00022723"/>
    </source>
</evidence>
<dbReference type="GO" id="GO:0008270">
    <property type="term" value="F:zinc ion binding"/>
    <property type="evidence" value="ECO:0007669"/>
    <property type="project" value="UniProtKB-KW"/>
</dbReference>
<evidence type="ECO:0000313" key="14">
    <source>
        <dbReference type="Proteomes" id="UP000594260"/>
    </source>
</evidence>
<dbReference type="GeneID" id="111246805"/>
<dbReference type="EnsemblMetazoa" id="XM_022797002">
    <property type="protein sequence ID" value="XP_022652737"/>
    <property type="gene ID" value="LOC111246805"/>
</dbReference>
<feature type="region of interest" description="Disordered" evidence="10">
    <location>
        <begin position="575"/>
        <end position="626"/>
    </location>
</feature>
<evidence type="ECO:0008006" key="15">
    <source>
        <dbReference type="Google" id="ProtNLM"/>
    </source>
</evidence>
<dbReference type="InterPro" id="IPR013083">
    <property type="entry name" value="Znf_RING/FYVE/PHD"/>
</dbReference>
<dbReference type="EnsemblMetazoa" id="XM_022797006">
    <property type="protein sequence ID" value="XP_022652741"/>
    <property type="gene ID" value="LOC111246805"/>
</dbReference>
<keyword evidence="14" id="KW-1185">Reference proteome</keyword>
<keyword evidence="6" id="KW-0862">Zinc</keyword>
<feature type="compositionally biased region" description="Polar residues" evidence="10">
    <location>
        <begin position="256"/>
        <end position="265"/>
    </location>
</feature>
<dbReference type="KEGG" id="vde:111246805"/>
<dbReference type="InterPro" id="IPR019786">
    <property type="entry name" value="Zinc_finger_PHD-type_CS"/>
</dbReference>
<dbReference type="RefSeq" id="XP_022652736.1">
    <property type="nucleotide sequence ID" value="XM_022797001.1"/>
</dbReference>
<dbReference type="CDD" id="cd15574">
    <property type="entry name" value="PHD_AF10_AF17"/>
    <property type="match status" value="1"/>
</dbReference>
<name>A0A7M7M6C0_VARDE</name>
<evidence type="ECO:0000256" key="4">
    <source>
        <dbReference type="ARBA" id="ARBA00022737"/>
    </source>
</evidence>
<feature type="compositionally biased region" description="Basic and acidic residues" evidence="10">
    <location>
        <begin position="321"/>
        <end position="337"/>
    </location>
</feature>
<proteinExistence type="predicted"/>
<dbReference type="InterPro" id="IPR049773">
    <property type="entry name" value="AF10-like_CC"/>
</dbReference>
<dbReference type="InterPro" id="IPR011011">
    <property type="entry name" value="Znf_FYVE_PHD"/>
</dbReference>
<feature type="compositionally biased region" description="Low complexity" evidence="10">
    <location>
        <begin position="587"/>
        <end position="599"/>
    </location>
</feature>
<feature type="region of interest" description="Disordered" evidence="10">
    <location>
        <begin position="773"/>
        <end position="793"/>
    </location>
</feature>
<feature type="compositionally biased region" description="Basic and acidic residues" evidence="10">
    <location>
        <begin position="378"/>
        <end position="402"/>
    </location>
</feature>
<evidence type="ECO:0000256" key="7">
    <source>
        <dbReference type="ARBA" id="ARBA00023242"/>
    </source>
</evidence>
<keyword evidence="2" id="KW-0597">Phosphoprotein</keyword>
<evidence type="ECO:0000256" key="10">
    <source>
        <dbReference type="SAM" id="MobiDB-lite"/>
    </source>
</evidence>
<dbReference type="PANTHER" id="PTHR13793">
    <property type="entry name" value="PHD FINGER PROTEINS"/>
    <property type="match status" value="1"/>
</dbReference>
<keyword evidence="7" id="KW-0539">Nucleus</keyword>
<evidence type="ECO:0000256" key="8">
    <source>
        <dbReference type="PROSITE-ProRule" id="PRU00146"/>
    </source>
</evidence>
<feature type="compositionally biased region" description="Basic and acidic residues" evidence="10">
    <location>
        <begin position="266"/>
        <end position="281"/>
    </location>
</feature>
<dbReference type="InterPro" id="IPR050701">
    <property type="entry name" value="Histone_Mod_Regulator"/>
</dbReference>
<feature type="region of interest" description="Disordered" evidence="10">
    <location>
        <begin position="191"/>
        <end position="549"/>
    </location>
</feature>
<dbReference type="RefSeq" id="XP_022652737.1">
    <property type="nucleotide sequence ID" value="XM_022797002.1"/>
</dbReference>
<keyword evidence="9" id="KW-0175">Coiled coil</keyword>
<feature type="compositionally biased region" description="Low complexity" evidence="10">
    <location>
        <begin position="485"/>
        <end position="531"/>
    </location>
</feature>
<feature type="compositionally biased region" description="Low complexity" evidence="10">
    <location>
        <begin position="421"/>
        <end position="468"/>
    </location>
</feature>
<dbReference type="InterPro" id="IPR019787">
    <property type="entry name" value="Znf_PHD-finger"/>
</dbReference>
<reference evidence="13" key="1">
    <citation type="submission" date="2021-01" db="UniProtKB">
        <authorList>
            <consortium name="EnsemblMetazoa"/>
        </authorList>
    </citation>
    <scope>IDENTIFICATION</scope>
</reference>
<feature type="coiled-coil region" evidence="9">
    <location>
        <begin position="653"/>
        <end position="680"/>
    </location>
</feature>
<feature type="compositionally biased region" description="Polar residues" evidence="10">
    <location>
        <begin position="774"/>
        <end position="785"/>
    </location>
</feature>
<evidence type="ECO:0000256" key="9">
    <source>
        <dbReference type="SAM" id="Coils"/>
    </source>
</evidence>
<evidence type="ECO:0000259" key="12">
    <source>
        <dbReference type="PROSITE" id="PS51805"/>
    </source>
</evidence>
<keyword evidence="3" id="KW-0479">Metal-binding</keyword>
<dbReference type="AlphaFoldDB" id="A0A7M7M6C0"/>
<dbReference type="CTD" id="40850"/>
<dbReference type="CDD" id="cd20901">
    <property type="entry name" value="CC_AF10"/>
    <property type="match status" value="1"/>
</dbReference>
<dbReference type="InterPro" id="IPR049781">
    <property type="entry name" value="AF10/AF17_PHD"/>
</dbReference>
<dbReference type="RefSeq" id="XP_022652740.1">
    <property type="nucleotide sequence ID" value="XM_022797005.1"/>
</dbReference>
<dbReference type="GO" id="GO:0005634">
    <property type="term" value="C:nucleus"/>
    <property type="evidence" value="ECO:0007669"/>
    <property type="project" value="UniProtKB-SubCell"/>
</dbReference>
<dbReference type="CDD" id="cd15672">
    <property type="entry name" value="ePHD_AF10_like"/>
    <property type="match status" value="1"/>
</dbReference>
<evidence type="ECO:0000256" key="2">
    <source>
        <dbReference type="ARBA" id="ARBA00022553"/>
    </source>
</evidence>
<feature type="compositionally biased region" description="Polar residues" evidence="10">
    <location>
        <begin position="358"/>
        <end position="370"/>
    </location>
</feature>
<dbReference type="Proteomes" id="UP000594260">
    <property type="component" value="Unplaced"/>
</dbReference>
<feature type="region of interest" description="Disordered" evidence="10">
    <location>
        <begin position="814"/>
        <end position="846"/>
    </location>
</feature>
<dbReference type="PROSITE" id="PS50016">
    <property type="entry name" value="ZF_PHD_2"/>
    <property type="match status" value="1"/>
</dbReference>
<dbReference type="SMART" id="SM00249">
    <property type="entry name" value="PHD"/>
    <property type="match status" value="2"/>
</dbReference>
<dbReference type="SUPFAM" id="SSF57903">
    <property type="entry name" value="FYVE/PHD zinc finger"/>
    <property type="match status" value="1"/>
</dbReference>
<evidence type="ECO:0000256" key="6">
    <source>
        <dbReference type="ARBA" id="ARBA00022833"/>
    </source>
</evidence>
<comment type="subcellular location">
    <subcellularLocation>
        <location evidence="1">Nucleus</location>
    </subcellularLocation>
</comment>
<dbReference type="EnsemblMetazoa" id="XM_022797005">
    <property type="protein sequence ID" value="XP_022652740"/>
    <property type="gene ID" value="LOC111246805"/>
</dbReference>
<dbReference type="Gene3D" id="3.30.40.10">
    <property type="entry name" value="Zinc/RING finger domain, C3HC4 (zinc finger)"/>
    <property type="match status" value="2"/>
</dbReference>
<dbReference type="FunFam" id="3.30.40.10:FF:000053">
    <property type="entry name" value="protein AF-10 isoform X2"/>
    <property type="match status" value="1"/>
</dbReference>
<accession>A0A7M7M6C0</accession>
<feature type="domain" description="PHD-type" evidence="11">
    <location>
        <begin position="5"/>
        <end position="57"/>
    </location>
</feature>
<dbReference type="EnsemblMetazoa" id="XM_022797001">
    <property type="protein sequence ID" value="XP_022652736"/>
    <property type="gene ID" value="LOC111246805"/>
</dbReference>
<feature type="compositionally biased region" description="Polar residues" evidence="10">
    <location>
        <begin position="469"/>
        <end position="484"/>
    </location>
</feature>
<dbReference type="EnsemblMetazoa" id="XM_022797004">
    <property type="protein sequence ID" value="XP_022652739"/>
    <property type="gene ID" value="LOC111246805"/>
</dbReference>
<evidence type="ECO:0000256" key="5">
    <source>
        <dbReference type="ARBA" id="ARBA00022771"/>
    </source>
</evidence>
<sequence>MKEMLGGCCVCSDERGWAENPLVYCDGAGCNVAVHQACYGIVQVPTGPWFCRKCESQERTARVRCELCPSREGALKRTDSSGGGWAHVVCALYIPEVRFGNVTTMEPIMLEMVPQDRYHKTCSLCTDSGHANLGACMQCNKSGCKQYFHVTCAQAAGLLCEEAGNYMDNVKYCGYCQHHYQKLKKDSNIKTIPAFKPPSSSSILSEDDSDAPPPTTTTTGRGRRATGGGTGGGRAKRPPIYTSDSEGDDSAPTPPSQLHTTTSTKAEGKSPPKRAAKERQQQQHPVVPSGSGSVAAAAAAASTVSASTVYDDPEFDDDSCELSKVKFESKSRDEFKSTAKSKRSSEKNPPANFMSMYDSLTKNTAQKKSQSGGGSKRTSKEANKDSNKADKDSASGIDKDRTNQQVPPSKRPKTPSTGSGASNQSNHNHSSSSSINNATSSSSSSSSNNNNNNNNQANINQASSPANSKPHNALTSSSSNNIATSLNVGSGGNSHNNNNSNNTCGSGSSSSLTNNASSSSKSSKSASTATSPIGQLHSSDHRSSAGVGATMNGSAAAECKPSSLMGSGAGTTLAGSCSGSGSGGSGNSSVAAAGSAESSVPSTPLIGPQRPQRPQLPQAPPPTNFPTTLEQLLERQWDQGSSFLMKQAQHFDIAALLSCLHQLKSENHQLEDKILALTARKDHLLAVNARLGVPLAMLNNSSATQTTASSSLVGGSGGVSASPSVSVGGMSVACVAVPGVNGALSASIQPMPVVSGVPLAVVAGGAVAAMDSRVTPSQTAENGSASAAEKERSLGGTASSVGLTGYPSSVSVHGATAAAIQQHQQQQQQQQHSTPPLSQHHGAAGYAGGISESAAAAMAANGRLPLPSYNYAAAAASQQQQQQQNNNKGKR</sequence>
<dbReference type="PROSITE" id="PS01359">
    <property type="entry name" value="ZF_PHD_1"/>
    <property type="match status" value="1"/>
</dbReference>
<dbReference type="InterPro" id="IPR001965">
    <property type="entry name" value="Znf_PHD"/>
</dbReference>